<sequence length="206" mass="23540">MQNSRARPGFLEKITVSLEMENLLRYIHSLTPFSEESWQTLQPALTEMELQKDEFLLEAGKVCHALYFIDSGFCRAWYNKDGQDINTAFFFENDIATNISSLATGEKSAFSIQAAEQLSVVRFDVKTLREVSAKDPAIDALGRKCLQLIAAKQEKHAAMFKLMTAQERYEYLQQQDGRLLQRVSLTQLSSYLGVARETLSRIRSRK</sequence>
<proteinExistence type="predicted"/>
<dbReference type="InterPro" id="IPR018490">
    <property type="entry name" value="cNMP-bd_dom_sf"/>
</dbReference>
<dbReference type="STRING" id="29529.SAMN04488122_5463"/>
<evidence type="ECO:0000259" key="1">
    <source>
        <dbReference type="PROSITE" id="PS50042"/>
    </source>
</evidence>
<reference evidence="3" key="1">
    <citation type="submission" date="2016-10" db="EMBL/GenBank/DDBJ databases">
        <authorList>
            <person name="Varghese N."/>
            <person name="Submissions S."/>
        </authorList>
    </citation>
    <scope>NUCLEOTIDE SEQUENCE [LARGE SCALE GENOMIC DNA]</scope>
    <source>
        <strain evidence="3">DSM 3695</strain>
    </source>
</reference>
<dbReference type="Proteomes" id="UP000199310">
    <property type="component" value="Unassembled WGS sequence"/>
</dbReference>
<dbReference type="PROSITE" id="PS50042">
    <property type="entry name" value="CNMP_BINDING_3"/>
    <property type="match status" value="1"/>
</dbReference>
<name>A0A1I0SAF9_9BACT</name>
<keyword evidence="2" id="KW-0418">Kinase</keyword>
<keyword evidence="3" id="KW-1185">Reference proteome</keyword>
<feature type="domain" description="Cyclic nucleotide-binding" evidence="1">
    <location>
        <begin position="29"/>
        <end position="131"/>
    </location>
</feature>
<evidence type="ECO:0000313" key="3">
    <source>
        <dbReference type="Proteomes" id="UP000199310"/>
    </source>
</evidence>
<gene>
    <name evidence="2" type="ORF">SAMN04488122_5463</name>
</gene>
<protein>
    <submittedName>
        <fullName evidence="2">cAMP-binding domain of CRP or a regulatory subunit of cAMP-dependent protein kinases</fullName>
    </submittedName>
</protein>
<dbReference type="Gene3D" id="2.60.120.10">
    <property type="entry name" value="Jelly Rolls"/>
    <property type="match status" value="1"/>
</dbReference>
<dbReference type="EMBL" id="FOJG01000002">
    <property type="protein sequence ID" value="SEW53438.1"/>
    <property type="molecule type" value="Genomic_DNA"/>
</dbReference>
<dbReference type="InterPro" id="IPR000595">
    <property type="entry name" value="cNMP-bd_dom"/>
</dbReference>
<dbReference type="InterPro" id="IPR014710">
    <property type="entry name" value="RmlC-like_jellyroll"/>
</dbReference>
<keyword evidence="2" id="KW-0808">Transferase</keyword>
<organism evidence="2 3">
    <name type="scientific">Chitinophaga arvensicola</name>
    <dbReference type="NCBI Taxonomy" id="29529"/>
    <lineage>
        <taxon>Bacteria</taxon>
        <taxon>Pseudomonadati</taxon>
        <taxon>Bacteroidota</taxon>
        <taxon>Chitinophagia</taxon>
        <taxon>Chitinophagales</taxon>
        <taxon>Chitinophagaceae</taxon>
        <taxon>Chitinophaga</taxon>
    </lineage>
</organism>
<dbReference type="AlphaFoldDB" id="A0A1I0SAF9"/>
<dbReference type="SUPFAM" id="SSF51206">
    <property type="entry name" value="cAMP-binding domain-like"/>
    <property type="match status" value="1"/>
</dbReference>
<accession>A0A1I0SAF9</accession>
<dbReference type="Pfam" id="PF00027">
    <property type="entry name" value="cNMP_binding"/>
    <property type="match status" value="1"/>
</dbReference>
<dbReference type="GO" id="GO:0016301">
    <property type="term" value="F:kinase activity"/>
    <property type="evidence" value="ECO:0007669"/>
    <property type="project" value="UniProtKB-KW"/>
</dbReference>
<evidence type="ECO:0000313" key="2">
    <source>
        <dbReference type="EMBL" id="SEW53438.1"/>
    </source>
</evidence>